<proteinExistence type="predicted"/>
<dbReference type="SUPFAM" id="SSF158682">
    <property type="entry name" value="TerB-like"/>
    <property type="match status" value="1"/>
</dbReference>
<evidence type="ECO:0000313" key="2">
    <source>
        <dbReference type="Proteomes" id="UP000239388"/>
    </source>
</evidence>
<protein>
    <recommendedName>
        <fullName evidence="3">TerB family tellurite resistance protein</fullName>
    </recommendedName>
</protein>
<gene>
    <name evidence="1" type="ORF">C5Y98_17115</name>
</gene>
<dbReference type="Gene3D" id="1.10.3680.10">
    <property type="entry name" value="TerB-like"/>
    <property type="match status" value="1"/>
</dbReference>
<dbReference type="AlphaFoldDB" id="A0A2S8FP37"/>
<reference evidence="1 2" key="1">
    <citation type="submission" date="2018-02" db="EMBL/GenBank/DDBJ databases">
        <title>Comparative genomes isolates from brazilian mangrove.</title>
        <authorList>
            <person name="Araujo J.E."/>
            <person name="Taketani R.G."/>
            <person name="Silva M.C.P."/>
            <person name="Loureco M.V."/>
            <person name="Andreote F.D."/>
        </authorList>
    </citation>
    <scope>NUCLEOTIDE SEQUENCE [LARGE SCALE GENOMIC DNA]</scope>
    <source>
        <strain evidence="1 2">NAP PRIS-MGV</strain>
    </source>
</reference>
<name>A0A2S8FP37_9BACT</name>
<dbReference type="EMBL" id="PUIB01000017">
    <property type="protein sequence ID" value="PQO33938.1"/>
    <property type="molecule type" value="Genomic_DNA"/>
</dbReference>
<dbReference type="InterPro" id="IPR029024">
    <property type="entry name" value="TerB-like"/>
</dbReference>
<accession>A0A2S8FP37</accession>
<evidence type="ECO:0000313" key="1">
    <source>
        <dbReference type="EMBL" id="PQO33938.1"/>
    </source>
</evidence>
<evidence type="ECO:0008006" key="3">
    <source>
        <dbReference type="Google" id="ProtNLM"/>
    </source>
</evidence>
<comment type="caution">
    <text evidence="1">The sequence shown here is derived from an EMBL/GenBank/DDBJ whole genome shotgun (WGS) entry which is preliminary data.</text>
</comment>
<organism evidence="1 2">
    <name type="scientific">Blastopirellula marina</name>
    <dbReference type="NCBI Taxonomy" id="124"/>
    <lineage>
        <taxon>Bacteria</taxon>
        <taxon>Pseudomonadati</taxon>
        <taxon>Planctomycetota</taxon>
        <taxon>Planctomycetia</taxon>
        <taxon>Pirellulales</taxon>
        <taxon>Pirellulaceae</taxon>
        <taxon>Blastopirellula</taxon>
    </lineage>
</organism>
<dbReference type="Proteomes" id="UP000239388">
    <property type="component" value="Unassembled WGS sequence"/>
</dbReference>
<sequence>MLAFIFPIETKDSLVTDQPHHTFNESDYQNLLDSMFVQENEALWEKLREQIAEEHLIDELSKATAISDKDLIEKLIELGITPRSMAALTMYPMISVAYADGVLNLEERDLIMKMAHEWNMNPGDPGFEVMNHWLTRGPTAEGLDVWKKYITAVMTQMTPDQIADLKKSIMTRATAVATAVGDVLGRFGNRTTKSEEARLQEIEAVFP</sequence>